<proteinExistence type="predicted"/>
<dbReference type="EMBL" id="FIGB01000002">
    <property type="protein sequence ID" value="CYU40066.1"/>
    <property type="molecule type" value="Genomic_DNA"/>
</dbReference>
<dbReference type="Proteomes" id="UP000073390">
    <property type="component" value="Unassembled WGS sequence"/>
</dbReference>
<organism evidence="1 2">
    <name type="scientific">Streptococcus suis</name>
    <dbReference type="NCBI Taxonomy" id="1307"/>
    <lineage>
        <taxon>Bacteria</taxon>
        <taxon>Bacillati</taxon>
        <taxon>Bacillota</taxon>
        <taxon>Bacilli</taxon>
        <taxon>Lactobacillales</taxon>
        <taxon>Streptococcaceae</taxon>
        <taxon>Streptococcus</taxon>
    </lineage>
</organism>
<dbReference type="AlphaFoldDB" id="A0AB33U178"/>
<dbReference type="RefSeq" id="WP_153595925.1">
    <property type="nucleotide sequence ID" value="NZ_CEEA01000048.1"/>
</dbReference>
<evidence type="ECO:0000313" key="1">
    <source>
        <dbReference type="EMBL" id="CYU40066.1"/>
    </source>
</evidence>
<gene>
    <name evidence="1" type="ORF">ERS132389_00780</name>
</gene>
<accession>A0AB33U178</accession>
<protein>
    <recommendedName>
        <fullName evidence="3">MFS transporter</fullName>
    </recommendedName>
</protein>
<evidence type="ECO:0000313" key="2">
    <source>
        <dbReference type="Proteomes" id="UP000073390"/>
    </source>
</evidence>
<reference evidence="1 2" key="1">
    <citation type="submission" date="2016-02" db="EMBL/GenBank/DDBJ databases">
        <authorList>
            <consortium name="Pathogen Informatics"/>
        </authorList>
    </citation>
    <scope>NUCLEOTIDE SEQUENCE [LARGE SCALE GENOMIC DNA]</scope>
    <source>
        <strain evidence="1 2">LSS27</strain>
    </source>
</reference>
<sequence>MNLNVTFDWKVVAAFGASVVGIILSLKIDDSAAERVLTTAVSTQLGN</sequence>
<evidence type="ECO:0008006" key="3">
    <source>
        <dbReference type="Google" id="ProtNLM"/>
    </source>
</evidence>
<comment type="caution">
    <text evidence="1">The sequence shown here is derived from an EMBL/GenBank/DDBJ whole genome shotgun (WGS) entry which is preliminary data.</text>
</comment>
<name>A0AB33U178_STRSU</name>